<protein>
    <submittedName>
        <fullName evidence="1">Uncharacterized protein</fullName>
    </submittedName>
</protein>
<evidence type="ECO:0000313" key="2">
    <source>
        <dbReference type="Proteomes" id="UP000001055"/>
    </source>
</evidence>
<organism evidence="1 2">
    <name type="scientific">Phaeosphaeria nodorum (strain SN15 / ATCC MYA-4574 / FGSC 10173)</name>
    <name type="common">Glume blotch fungus</name>
    <name type="synonym">Parastagonospora nodorum</name>
    <dbReference type="NCBI Taxonomy" id="321614"/>
    <lineage>
        <taxon>Eukaryota</taxon>
        <taxon>Fungi</taxon>
        <taxon>Dikarya</taxon>
        <taxon>Ascomycota</taxon>
        <taxon>Pezizomycotina</taxon>
        <taxon>Dothideomycetes</taxon>
        <taxon>Pleosporomycetidae</taxon>
        <taxon>Pleosporales</taxon>
        <taxon>Pleosporineae</taxon>
        <taxon>Phaeosphaeriaceae</taxon>
        <taxon>Parastagonospora</taxon>
    </lineage>
</organism>
<proteinExistence type="predicted"/>
<gene>
    <name evidence="1" type="ORF">SNOG_10477</name>
</gene>
<dbReference type="RefSeq" id="XP_001800748.1">
    <property type="nucleotide sequence ID" value="XM_001800696.1"/>
</dbReference>
<dbReference type="EMBL" id="CH445341">
    <property type="protein sequence ID" value="EAT81871.1"/>
    <property type="molecule type" value="Genomic_DNA"/>
</dbReference>
<accession>Q0UCN7</accession>
<name>Q0UCN7_PHANO</name>
<dbReference type="GeneID" id="5977655"/>
<reference evidence="2" key="1">
    <citation type="journal article" date="2007" name="Plant Cell">
        <title>Dothideomycete-plant interactions illuminated by genome sequencing and EST analysis of the wheat pathogen Stagonospora nodorum.</title>
        <authorList>
            <person name="Hane J.K."/>
            <person name="Lowe R.G."/>
            <person name="Solomon P.S."/>
            <person name="Tan K.C."/>
            <person name="Schoch C.L."/>
            <person name="Spatafora J.W."/>
            <person name="Crous P.W."/>
            <person name="Kodira C."/>
            <person name="Birren B.W."/>
            <person name="Galagan J.E."/>
            <person name="Torriani S.F."/>
            <person name="McDonald B.A."/>
            <person name="Oliver R.P."/>
        </authorList>
    </citation>
    <scope>NUCLEOTIDE SEQUENCE [LARGE SCALE GENOMIC DNA]</scope>
    <source>
        <strain evidence="2">SN15 / ATCC MYA-4574 / FGSC 10173</strain>
    </source>
</reference>
<dbReference type="Proteomes" id="UP000001055">
    <property type="component" value="Unassembled WGS sequence"/>
</dbReference>
<dbReference type="AlphaFoldDB" id="Q0UCN7"/>
<dbReference type="VEuPathDB" id="FungiDB:JI435_104770"/>
<evidence type="ECO:0000313" key="1">
    <source>
        <dbReference type="EMBL" id="EAT81871.1"/>
    </source>
</evidence>
<sequence>MSHPALPFFSLPKHVRLLVYEQLESSNKYVHLSNQPDQDPDCAILTMQDALSRSSMQILLPMRGNAAETVVLFLGAAGPSEEVHDISVVRSSKAWLMTQEGRHKVDGMVAKLPRTLASKVNHYVETFS</sequence>
<dbReference type="KEGG" id="pno:SNOG_10477"/>
<dbReference type="InParanoid" id="Q0UCN7"/>